<feature type="compositionally biased region" description="Polar residues" evidence="1">
    <location>
        <begin position="433"/>
        <end position="463"/>
    </location>
</feature>
<evidence type="ECO:0000256" key="1">
    <source>
        <dbReference type="SAM" id="MobiDB-lite"/>
    </source>
</evidence>
<sequence length="533" mass="58703">MSLFWEQAVSESPASQNVAHSELGRSTDTRQIVPGGNWDNINRSCASSQMGYESQHNSYHSSTAVDPYGAAVMGAYQERTETSTKCVQNSIRSSVLQNERIGETVEVALSLQDQRSVLPKRQHTQQLNCQPGDAQMTLSVQSSTALSLCEPVVDVDSAQVAPESLYSLDTLGSDQSNDQREQLQGVNCSSVGLQIQKEERSSKNCEDESGCAKHLKESVTSEVHANNSTNQKVSRPYPCVENFSETPPQPTTNGSSHNYGKVNIDSLEVTYRSAPSTAVVGVQRCEETCRTQDYMPAIAQVAPLRPELDSVLCVQSPTVNTADQTPLIDEEIYSDTENTRYQLSRPTEEAFTTASVMKNETNLSQSVSLAKQAVHALNEQIPPPQVTPDLQPFDNSLSPFAIKESSTPIDASLSNIRNANNDIERWEPEENKSSNNFYPTANPSEELSVTRSNNKTAESSARNGSERRSVQSRYRMFKEHFSGIMGRLDQYRTEPTRSDFRSSSRTGNPLMANVASRSGSFPGCQAIKHKCIM</sequence>
<keyword evidence="3" id="KW-1185">Reference proteome</keyword>
<dbReference type="OrthoDB" id="5866273at2759"/>
<organism evidence="2 3">
    <name type="scientific">Dictyocaulus viviparus</name>
    <name type="common">Bovine lungworm</name>
    <dbReference type="NCBI Taxonomy" id="29172"/>
    <lineage>
        <taxon>Eukaryota</taxon>
        <taxon>Metazoa</taxon>
        <taxon>Ecdysozoa</taxon>
        <taxon>Nematoda</taxon>
        <taxon>Chromadorea</taxon>
        <taxon>Rhabditida</taxon>
        <taxon>Rhabditina</taxon>
        <taxon>Rhabditomorpha</taxon>
        <taxon>Strongyloidea</taxon>
        <taxon>Metastrongylidae</taxon>
        <taxon>Dictyocaulus</taxon>
    </lineage>
</organism>
<reference evidence="2 3" key="1">
    <citation type="submission" date="2013-11" db="EMBL/GenBank/DDBJ databases">
        <title>Draft genome of the bovine lungworm Dictyocaulus viviparus.</title>
        <authorList>
            <person name="Mitreva M."/>
        </authorList>
    </citation>
    <scope>NUCLEOTIDE SEQUENCE [LARGE SCALE GENOMIC DNA]</scope>
    <source>
        <strain evidence="2 3">HannoverDv2000</strain>
    </source>
</reference>
<gene>
    <name evidence="2" type="ORF">DICVIV_12609</name>
</gene>
<protein>
    <submittedName>
        <fullName evidence="2">Uncharacterized protein</fullName>
    </submittedName>
</protein>
<evidence type="ECO:0000313" key="2">
    <source>
        <dbReference type="EMBL" id="KJH41417.1"/>
    </source>
</evidence>
<dbReference type="EMBL" id="KN716829">
    <property type="protein sequence ID" value="KJH41417.1"/>
    <property type="molecule type" value="Genomic_DNA"/>
</dbReference>
<proteinExistence type="predicted"/>
<feature type="region of interest" description="Disordered" evidence="1">
    <location>
        <begin position="426"/>
        <end position="472"/>
    </location>
</feature>
<dbReference type="AlphaFoldDB" id="A0A0D8XCC1"/>
<evidence type="ECO:0000313" key="3">
    <source>
        <dbReference type="Proteomes" id="UP000053766"/>
    </source>
</evidence>
<accession>A0A0D8XCC1</accession>
<feature type="region of interest" description="Disordered" evidence="1">
    <location>
        <begin position="1"/>
        <end position="37"/>
    </location>
</feature>
<dbReference type="Proteomes" id="UP000053766">
    <property type="component" value="Unassembled WGS sequence"/>
</dbReference>
<reference evidence="3" key="2">
    <citation type="journal article" date="2016" name="Sci. Rep.">
        <title>Dictyocaulus viviparus genome, variome and transcriptome elucidate lungworm biology and support future intervention.</title>
        <authorList>
            <person name="McNulty S.N."/>
            <person name="Strube C."/>
            <person name="Rosa B.A."/>
            <person name="Martin J.C."/>
            <person name="Tyagi R."/>
            <person name="Choi Y.J."/>
            <person name="Wang Q."/>
            <person name="Hallsworth Pepin K."/>
            <person name="Zhang X."/>
            <person name="Ozersky P."/>
            <person name="Wilson R.K."/>
            <person name="Sternberg P.W."/>
            <person name="Gasser R.B."/>
            <person name="Mitreva M."/>
        </authorList>
    </citation>
    <scope>NUCLEOTIDE SEQUENCE [LARGE SCALE GENOMIC DNA]</scope>
    <source>
        <strain evidence="3">HannoverDv2000</strain>
    </source>
</reference>
<name>A0A0D8XCC1_DICVI</name>
<dbReference type="STRING" id="29172.A0A0D8XCC1"/>
<feature type="compositionally biased region" description="Polar residues" evidence="1">
    <location>
        <begin position="9"/>
        <end position="21"/>
    </location>
</feature>